<feature type="domain" description="BACK" evidence="1">
    <location>
        <begin position="152"/>
        <end position="229"/>
    </location>
</feature>
<proteinExistence type="predicted"/>
<dbReference type="Proteomes" id="UP001470230">
    <property type="component" value="Unassembled WGS sequence"/>
</dbReference>
<dbReference type="Pfam" id="PF07707">
    <property type="entry name" value="BACK"/>
    <property type="match status" value="1"/>
</dbReference>
<comment type="caution">
    <text evidence="2">The sequence shown here is derived from an EMBL/GenBank/DDBJ whole genome shotgun (WGS) entry which is preliminary data.</text>
</comment>
<keyword evidence="3" id="KW-1185">Reference proteome</keyword>
<dbReference type="SUPFAM" id="SSF49785">
    <property type="entry name" value="Galactose-binding domain-like"/>
    <property type="match status" value="1"/>
</dbReference>
<organism evidence="2 3">
    <name type="scientific">Tritrichomonas musculus</name>
    <dbReference type="NCBI Taxonomy" id="1915356"/>
    <lineage>
        <taxon>Eukaryota</taxon>
        <taxon>Metamonada</taxon>
        <taxon>Parabasalia</taxon>
        <taxon>Tritrichomonadida</taxon>
        <taxon>Tritrichomonadidae</taxon>
        <taxon>Tritrichomonas</taxon>
    </lineage>
</organism>
<reference evidence="2 3" key="1">
    <citation type="submission" date="2024-04" db="EMBL/GenBank/DDBJ databases">
        <title>Tritrichomonas musculus Genome.</title>
        <authorList>
            <person name="Alves-Ferreira E."/>
            <person name="Grigg M."/>
            <person name="Lorenzi H."/>
            <person name="Galac M."/>
        </authorList>
    </citation>
    <scope>NUCLEOTIDE SEQUENCE [LARGE SCALE GENOMIC DNA]</scope>
    <source>
        <strain evidence="2 3">EAF2021</strain>
    </source>
</reference>
<dbReference type="Gene3D" id="1.25.40.420">
    <property type="match status" value="1"/>
</dbReference>
<protein>
    <recommendedName>
        <fullName evidence="1">BACK domain-containing protein</fullName>
    </recommendedName>
</protein>
<evidence type="ECO:0000313" key="2">
    <source>
        <dbReference type="EMBL" id="KAK8857437.1"/>
    </source>
</evidence>
<evidence type="ECO:0000259" key="1">
    <source>
        <dbReference type="Pfam" id="PF07707"/>
    </source>
</evidence>
<sequence length="453" mass="53780">MNSEFDFSLNQKNWNDLSIDKYEKDFTFVVDGKQYSTPRFVADILSPKIRKLHFTDESINELHITTDNQTTDDHFTDFLNLCFIDNQKLDTTLQTLYSIYFLELGNIDEYFRLQSSFFGPLSTENCVSLLLTIEKVYSQNLEDFSIENDRIKEIMSFISQHFDEISTEEKKRIKKEDIEEIISKDTLKIKDEDSLLDFVQNLYEEDHSYSYLFSKIIFNNVTEQALKKFITNFSFEDIDFEIWNSICNRLLRTNDRPFKKGRYITSQSDDKGFKEFNATEGHEFEGIMRYLTRQTGGNIHDNGTIKITSNSIRSVSHPKNLVDYENSNFYESNNESEIFICFDFKDRRVQLSDYSIMSHSYGPNCGNLRNWVIEVSNDRTFWEEVDRHSNDTTLNNSNITAVFHVNEKSNEFYRYIRLRTTGCSWYNFPSSNYNYIYFYFIEFFGKLDEPLNK</sequence>
<dbReference type="InterPro" id="IPR008979">
    <property type="entry name" value="Galactose-bd-like_sf"/>
</dbReference>
<dbReference type="EMBL" id="JAPFFF010000020">
    <property type="protein sequence ID" value="KAK8857437.1"/>
    <property type="molecule type" value="Genomic_DNA"/>
</dbReference>
<dbReference type="Gene3D" id="2.60.120.260">
    <property type="entry name" value="Galactose-binding domain-like"/>
    <property type="match status" value="1"/>
</dbReference>
<dbReference type="InterPro" id="IPR011705">
    <property type="entry name" value="BACK"/>
</dbReference>
<evidence type="ECO:0000313" key="3">
    <source>
        <dbReference type="Proteomes" id="UP001470230"/>
    </source>
</evidence>
<accession>A0ABR2I4R1</accession>
<gene>
    <name evidence="2" type="ORF">M9Y10_015842</name>
</gene>
<name>A0ABR2I4R1_9EUKA</name>